<dbReference type="GO" id="GO:0047631">
    <property type="term" value="F:ADP-ribose diphosphatase activity"/>
    <property type="evidence" value="ECO:0007669"/>
    <property type="project" value="UniProtKB-EC"/>
</dbReference>
<dbReference type="CDD" id="cd03424">
    <property type="entry name" value="NUDIX_ADPRase_Nudt5_UGPPase_Nudt14"/>
    <property type="match status" value="1"/>
</dbReference>
<protein>
    <submittedName>
        <fullName evidence="5">ADP-ribose pyrophosphatase</fullName>
        <ecNumber evidence="5">3.6.1.13</ecNumber>
    </submittedName>
</protein>
<comment type="cofactor">
    <cofactor evidence="1">
        <name>Mg(2+)</name>
        <dbReference type="ChEBI" id="CHEBI:18420"/>
    </cofactor>
</comment>
<evidence type="ECO:0000313" key="7">
    <source>
        <dbReference type="Proteomes" id="UP000239237"/>
    </source>
</evidence>
<reference evidence="4 7" key="2">
    <citation type="submission" date="2018-02" db="EMBL/GenBank/DDBJ databases">
        <authorList>
            <person name="Rodrigo-Torres L."/>
            <person name="Arahal R. D."/>
            <person name="Lucena T."/>
        </authorList>
    </citation>
    <scope>NUCLEOTIDE SEQUENCE [LARGE SCALE GENOMIC DNA]</scope>
    <source>
        <strain evidence="4 7">CECT 8486</strain>
    </source>
</reference>
<dbReference type="PANTHER" id="PTHR11839:SF18">
    <property type="entry name" value="NUDIX HYDROLASE DOMAIN-CONTAINING PROTEIN"/>
    <property type="match status" value="1"/>
</dbReference>
<dbReference type="Proteomes" id="UP000237923">
    <property type="component" value="Unassembled WGS sequence"/>
</dbReference>
<name>A0A2N9K957_9LACO</name>
<evidence type="ECO:0000256" key="1">
    <source>
        <dbReference type="ARBA" id="ARBA00001946"/>
    </source>
</evidence>
<accession>A0A2N9K957</accession>
<dbReference type="PANTHER" id="PTHR11839">
    <property type="entry name" value="UDP/ADP-SUGAR PYROPHOSPHATASE"/>
    <property type="match status" value="1"/>
</dbReference>
<dbReference type="SUPFAM" id="SSF55811">
    <property type="entry name" value="Nudix"/>
    <property type="match status" value="1"/>
</dbReference>
<organism evidence="5 6">
    <name type="scientific">Leuconostoc suionicum</name>
    <dbReference type="NCBI Taxonomy" id="1511761"/>
    <lineage>
        <taxon>Bacteria</taxon>
        <taxon>Bacillati</taxon>
        <taxon>Bacillota</taxon>
        <taxon>Bacilli</taxon>
        <taxon>Lactobacillales</taxon>
        <taxon>Lactobacillaceae</taxon>
        <taxon>Leuconostoc</taxon>
    </lineage>
</organism>
<evidence type="ECO:0000256" key="2">
    <source>
        <dbReference type="ARBA" id="ARBA00022801"/>
    </source>
</evidence>
<dbReference type="EMBL" id="OKQR01000001">
    <property type="protein sequence ID" value="SPD91833.1"/>
    <property type="molecule type" value="Genomic_DNA"/>
</dbReference>
<dbReference type="GeneID" id="99673825"/>
<dbReference type="Proteomes" id="UP000239237">
    <property type="component" value="Unassembled WGS sequence"/>
</dbReference>
<keyword evidence="7" id="KW-1185">Reference proteome</keyword>
<dbReference type="GO" id="GO:0006753">
    <property type="term" value="P:nucleoside phosphate metabolic process"/>
    <property type="evidence" value="ECO:0007669"/>
    <property type="project" value="TreeGrafter"/>
</dbReference>
<dbReference type="AlphaFoldDB" id="A0A2N9K957"/>
<dbReference type="InterPro" id="IPR015797">
    <property type="entry name" value="NUDIX_hydrolase-like_dom_sf"/>
</dbReference>
<feature type="domain" description="Nudix hydrolase" evidence="3">
    <location>
        <begin position="41"/>
        <end position="175"/>
    </location>
</feature>
<evidence type="ECO:0000313" key="6">
    <source>
        <dbReference type="Proteomes" id="UP000237923"/>
    </source>
</evidence>
<gene>
    <name evidence="5" type="primary">nudF</name>
    <name evidence="4" type="ORF">LES8486_00820</name>
    <name evidence="5" type="ORF">LES9216_00967</name>
</gene>
<evidence type="ECO:0000259" key="3">
    <source>
        <dbReference type="PROSITE" id="PS51462"/>
    </source>
</evidence>
<dbReference type="EC" id="3.6.1.13" evidence="5"/>
<proteinExistence type="predicted"/>
<dbReference type="EMBL" id="OKQU01000001">
    <property type="protein sequence ID" value="SPE07112.1"/>
    <property type="molecule type" value="Genomic_DNA"/>
</dbReference>
<evidence type="ECO:0000313" key="4">
    <source>
        <dbReference type="EMBL" id="SPD91833.1"/>
    </source>
</evidence>
<dbReference type="Gene3D" id="3.90.79.10">
    <property type="entry name" value="Nucleoside Triphosphate Pyrophosphohydrolase"/>
    <property type="match status" value="1"/>
</dbReference>
<dbReference type="PROSITE" id="PS51462">
    <property type="entry name" value="NUDIX"/>
    <property type="match status" value="1"/>
</dbReference>
<keyword evidence="2 5" id="KW-0378">Hydrolase</keyword>
<sequence>MVAYRETVTSSKIIYEGPIFSVETQDVDLYNGKKAKRDIVRHVPAIGVLAFVDDEHIILEKQWRATIGDFILEIPAGKLDQRDFDEPHHAVERELNEELRMAAGSIEKALGFVETVGFSDAYMHLYVARNLTPIEQNQQLPRDLGETMDLVTMSFSEVKSLFDSGKLIDQKTVTAFLYWNYLRG</sequence>
<dbReference type="InterPro" id="IPR000086">
    <property type="entry name" value="NUDIX_hydrolase_dom"/>
</dbReference>
<dbReference type="Pfam" id="PF00293">
    <property type="entry name" value="NUDIX"/>
    <property type="match status" value="1"/>
</dbReference>
<dbReference type="GO" id="GO:0019693">
    <property type="term" value="P:ribose phosphate metabolic process"/>
    <property type="evidence" value="ECO:0007669"/>
    <property type="project" value="TreeGrafter"/>
</dbReference>
<dbReference type="RefSeq" id="WP_081371158.1">
    <property type="nucleotide sequence ID" value="NZ_AP017935.1"/>
</dbReference>
<reference evidence="5 6" key="1">
    <citation type="submission" date="2018-02" db="EMBL/GenBank/DDBJ databases">
        <authorList>
            <person name="Cohen D.B."/>
            <person name="Kent A.D."/>
        </authorList>
    </citation>
    <scope>NUCLEOTIDE SEQUENCE [LARGE SCALE GENOMIC DNA]</scope>
    <source>
        <strain evidence="5 6">CECT 9216</strain>
    </source>
</reference>
<evidence type="ECO:0000313" key="5">
    <source>
        <dbReference type="EMBL" id="SPE07112.1"/>
    </source>
</evidence>